<dbReference type="FunFam" id="1.50.40.10:FF:000010">
    <property type="entry name" value="Probable YHM1 (Mitochondrial carrier)"/>
    <property type="match status" value="1"/>
</dbReference>
<dbReference type="InterPro" id="IPR018108">
    <property type="entry name" value="MCP_transmembrane"/>
</dbReference>
<dbReference type="GO" id="GO:0001409">
    <property type="term" value="F:guanine nucleotide transmembrane transporter activity"/>
    <property type="evidence" value="ECO:0007669"/>
    <property type="project" value="TreeGrafter"/>
</dbReference>
<evidence type="ECO:0000256" key="9">
    <source>
        <dbReference type="ARBA" id="ARBA00023136"/>
    </source>
</evidence>
<dbReference type="PANTHER" id="PTHR46974">
    <property type="entry name" value="MITOCHONDRIAL GTP/GDP CARRIER PROTEIN 1"/>
    <property type="match status" value="1"/>
</dbReference>
<organism evidence="12 13">
    <name type="scientific">Puccinia striiformis</name>
    <dbReference type="NCBI Taxonomy" id="27350"/>
    <lineage>
        <taxon>Eukaryota</taxon>
        <taxon>Fungi</taxon>
        <taxon>Dikarya</taxon>
        <taxon>Basidiomycota</taxon>
        <taxon>Pucciniomycotina</taxon>
        <taxon>Pucciniomycetes</taxon>
        <taxon>Pucciniales</taxon>
        <taxon>Pucciniaceae</taxon>
        <taxon>Puccinia</taxon>
    </lineage>
</organism>
<dbReference type="VEuPathDB" id="FungiDB:PSHT_16032"/>
<sequence>MSPPISSTQHRDSGAARFLGSGTSGVAELMIFHPVDTLAKRLMSNKSTSLNFNQIVFRNYADATVGKKFLSLFPGLGYAAGYKILQRIYKFGGQPYFKDYLNKHHKSTFVSMFGEKNGKAMTEAAAGSLTGIGEIVLLPLDVLKIKRQTFSSSSSRTNPEAFRSRGFLQIVSDEGFSLYRGWGWTAARNAPGSFALFGGSAFTKEYLFKLEDYSKATWSQNFVCSIAGSISSIAISQPLDVIKTRIQNQNFESKQGGVMVIKDIMKHEGFRAFFKGLTPKVLVVGPKLIFSFTMAQSLIPIFGKYV</sequence>
<keyword evidence="6" id="KW-0999">Mitochondrion inner membrane</keyword>
<dbReference type="PANTHER" id="PTHR46974:SF1">
    <property type="entry name" value="MITOCHONDRIAL GTP_GDP CARRIER PROTEIN 1"/>
    <property type="match status" value="1"/>
</dbReference>
<comment type="subcellular location">
    <subcellularLocation>
        <location evidence="1">Mitochondrion inner membrane</location>
        <topology evidence="1">Multi-pass membrane protein</topology>
    </subcellularLocation>
</comment>
<dbReference type="VEuPathDB" id="FungiDB:PSTT_11110"/>
<dbReference type="EMBL" id="PKSL01000126">
    <property type="protein sequence ID" value="POW03403.1"/>
    <property type="molecule type" value="Genomic_DNA"/>
</dbReference>
<keyword evidence="7" id="KW-1133">Transmembrane helix</keyword>
<dbReference type="Pfam" id="PF00153">
    <property type="entry name" value="Mito_carr"/>
    <property type="match status" value="2"/>
</dbReference>
<name>A0A2S4V1L9_9BASI</name>
<evidence type="ECO:0000256" key="2">
    <source>
        <dbReference type="ARBA" id="ARBA00006375"/>
    </source>
</evidence>
<dbReference type="Gene3D" id="1.50.40.10">
    <property type="entry name" value="Mitochondrial carrier domain"/>
    <property type="match status" value="1"/>
</dbReference>
<reference evidence="12" key="1">
    <citation type="submission" date="2017-12" db="EMBL/GenBank/DDBJ databases">
        <title>Gene loss provides genomic basis for host adaptation in cereal stripe rust fungi.</title>
        <authorList>
            <person name="Xia C."/>
        </authorList>
    </citation>
    <scope>NUCLEOTIDE SEQUENCE [LARGE SCALE GENOMIC DNA]</scope>
    <source>
        <strain evidence="12">93-210</strain>
    </source>
</reference>
<evidence type="ECO:0000256" key="10">
    <source>
        <dbReference type="PROSITE-ProRule" id="PRU00282"/>
    </source>
</evidence>
<evidence type="ECO:0000256" key="5">
    <source>
        <dbReference type="ARBA" id="ARBA00022737"/>
    </source>
</evidence>
<dbReference type="AlphaFoldDB" id="A0A2S4V1L9"/>
<keyword evidence="9 10" id="KW-0472">Membrane</keyword>
<evidence type="ECO:0000313" key="13">
    <source>
        <dbReference type="Proteomes" id="UP000239156"/>
    </source>
</evidence>
<evidence type="ECO:0000313" key="12">
    <source>
        <dbReference type="EMBL" id="POW03403.1"/>
    </source>
</evidence>
<protein>
    <recommendedName>
        <fullName evidence="14">Mitochondrial GTP/GDP carrier protein 1</fullName>
    </recommendedName>
</protein>
<evidence type="ECO:0000256" key="1">
    <source>
        <dbReference type="ARBA" id="ARBA00004448"/>
    </source>
</evidence>
<comment type="caution">
    <text evidence="12">The sequence shown here is derived from an EMBL/GenBank/DDBJ whole genome shotgun (WGS) entry which is preliminary data.</text>
</comment>
<keyword evidence="8" id="KW-0496">Mitochondrion</keyword>
<dbReference type="SUPFAM" id="SSF103506">
    <property type="entry name" value="Mitochondrial carrier"/>
    <property type="match status" value="1"/>
</dbReference>
<keyword evidence="4 10" id="KW-0812">Transmembrane</keyword>
<evidence type="ECO:0000256" key="8">
    <source>
        <dbReference type="ARBA" id="ARBA00023128"/>
    </source>
</evidence>
<dbReference type="InterPro" id="IPR023395">
    <property type="entry name" value="MCP_dom_sf"/>
</dbReference>
<comment type="similarity">
    <text evidence="2 11">Belongs to the mitochondrial carrier (TC 2.A.29) family.</text>
</comment>
<evidence type="ECO:0000256" key="3">
    <source>
        <dbReference type="ARBA" id="ARBA00022448"/>
    </source>
</evidence>
<gene>
    <name evidence="12" type="ORF">PSTT_11110</name>
</gene>
<dbReference type="GO" id="GO:0005743">
    <property type="term" value="C:mitochondrial inner membrane"/>
    <property type="evidence" value="ECO:0007669"/>
    <property type="project" value="UniProtKB-SubCell"/>
</dbReference>
<evidence type="ECO:0008006" key="14">
    <source>
        <dbReference type="Google" id="ProtNLM"/>
    </source>
</evidence>
<evidence type="ECO:0000256" key="4">
    <source>
        <dbReference type="ARBA" id="ARBA00022692"/>
    </source>
</evidence>
<evidence type="ECO:0000256" key="7">
    <source>
        <dbReference type="ARBA" id="ARBA00022989"/>
    </source>
</evidence>
<accession>A0A2S4V1L9</accession>
<evidence type="ECO:0000256" key="11">
    <source>
        <dbReference type="RuleBase" id="RU000488"/>
    </source>
</evidence>
<dbReference type="InterPro" id="IPR053042">
    <property type="entry name" value="Mito_GTP/GDP_Carrier"/>
</dbReference>
<evidence type="ECO:0000256" key="6">
    <source>
        <dbReference type="ARBA" id="ARBA00022792"/>
    </source>
</evidence>
<dbReference type="PROSITE" id="PS50920">
    <property type="entry name" value="SOLCAR"/>
    <property type="match status" value="1"/>
</dbReference>
<keyword evidence="3 11" id="KW-0813">Transport</keyword>
<proteinExistence type="inferred from homology"/>
<keyword evidence="5" id="KW-0677">Repeat</keyword>
<feature type="repeat" description="Solcar" evidence="10">
    <location>
        <begin position="219"/>
        <end position="301"/>
    </location>
</feature>
<keyword evidence="13" id="KW-1185">Reference proteome</keyword>
<dbReference type="Proteomes" id="UP000239156">
    <property type="component" value="Unassembled WGS sequence"/>
</dbReference>